<organism evidence="5 6">
    <name type="scientific">Fusarium sarcochroum</name>
    <dbReference type="NCBI Taxonomy" id="1208366"/>
    <lineage>
        <taxon>Eukaryota</taxon>
        <taxon>Fungi</taxon>
        <taxon>Dikarya</taxon>
        <taxon>Ascomycota</taxon>
        <taxon>Pezizomycotina</taxon>
        <taxon>Sordariomycetes</taxon>
        <taxon>Hypocreomycetidae</taxon>
        <taxon>Hypocreales</taxon>
        <taxon>Nectriaceae</taxon>
        <taxon>Fusarium</taxon>
        <taxon>Fusarium lateritium species complex</taxon>
    </lineage>
</organism>
<comment type="caution">
    <text evidence="5">The sequence shown here is derived from an EMBL/GenBank/DDBJ whole genome shotgun (WGS) entry which is preliminary data.</text>
</comment>
<dbReference type="AlphaFoldDB" id="A0A8H4X828"/>
<evidence type="ECO:0008006" key="7">
    <source>
        <dbReference type="Google" id="ProtNLM"/>
    </source>
</evidence>
<proteinExistence type="inferred from homology"/>
<sequence length="293" mass="34227">MVNLPHLSDIFRQPTYRAVPDEDSQDSHEESKNAMEEGIPPFSVERKSLWRTLGPHYLLFAVLFILQSLFWVAYGPKRMTDIECAKQTSIYSPMQEAIELVDYDFHHDFDVESNYRGPPTPELEKAWDKLWRFNPVPFPEDKLSLVNRTGGFRNGEEKLARLGDVKENVTEDDRGPIAANFEVFHQIHCLNYLRQYTWRDWYFNHPDKVIIPQDMLASDVGVRIHADHCIDYLRTTLMCHGDTTPFFTIIDPSQSMGARGDFSAHHKCKNFEKLQDWNRKHGVQFGSFDEEDQ</sequence>
<comment type="similarity">
    <text evidence="2">Belongs to the ustYa family.</text>
</comment>
<evidence type="ECO:0000256" key="4">
    <source>
        <dbReference type="SAM" id="Phobius"/>
    </source>
</evidence>
<reference evidence="5" key="2">
    <citation type="submission" date="2020-05" db="EMBL/GenBank/DDBJ databases">
        <authorList>
            <person name="Kim H.-S."/>
            <person name="Proctor R.H."/>
            <person name="Brown D.W."/>
        </authorList>
    </citation>
    <scope>NUCLEOTIDE SEQUENCE</scope>
    <source>
        <strain evidence="5">NRRL 20472</strain>
    </source>
</reference>
<keyword evidence="4" id="KW-1133">Transmembrane helix</keyword>
<gene>
    <name evidence="5" type="ORF">FSARC_7612</name>
</gene>
<reference evidence="5" key="1">
    <citation type="journal article" date="2020" name="BMC Genomics">
        <title>Correction to: Identification and distribution of gene clusters required for synthesis of sphingolipid metabolism inhibitors in diverse species of the filamentous fungus Fusarium.</title>
        <authorList>
            <person name="Kim H.S."/>
            <person name="Lohmar J.M."/>
            <person name="Busman M."/>
            <person name="Brown D.W."/>
            <person name="Naumann T.A."/>
            <person name="Divon H.H."/>
            <person name="Lysoe E."/>
            <person name="Uhlig S."/>
            <person name="Proctor R.H."/>
        </authorList>
    </citation>
    <scope>NUCLEOTIDE SEQUENCE</scope>
    <source>
        <strain evidence="5">NRRL 20472</strain>
    </source>
</reference>
<dbReference type="Proteomes" id="UP000622797">
    <property type="component" value="Unassembled WGS sequence"/>
</dbReference>
<keyword evidence="6" id="KW-1185">Reference proteome</keyword>
<feature type="region of interest" description="Disordered" evidence="3">
    <location>
        <begin position="18"/>
        <end position="37"/>
    </location>
</feature>
<dbReference type="Pfam" id="PF11807">
    <property type="entry name" value="UstYa"/>
    <property type="match status" value="1"/>
</dbReference>
<evidence type="ECO:0000313" key="5">
    <source>
        <dbReference type="EMBL" id="KAF4964426.1"/>
    </source>
</evidence>
<evidence type="ECO:0000256" key="1">
    <source>
        <dbReference type="ARBA" id="ARBA00004685"/>
    </source>
</evidence>
<name>A0A8H4X828_9HYPO</name>
<dbReference type="GO" id="GO:0043386">
    <property type="term" value="P:mycotoxin biosynthetic process"/>
    <property type="evidence" value="ECO:0007669"/>
    <property type="project" value="InterPro"/>
</dbReference>
<keyword evidence="4" id="KW-0812">Transmembrane</keyword>
<feature type="transmembrane region" description="Helical" evidence="4">
    <location>
        <begin position="56"/>
        <end position="74"/>
    </location>
</feature>
<dbReference type="InterPro" id="IPR021765">
    <property type="entry name" value="UstYa-like"/>
</dbReference>
<evidence type="ECO:0000313" key="6">
    <source>
        <dbReference type="Proteomes" id="UP000622797"/>
    </source>
</evidence>
<dbReference type="OrthoDB" id="3687641at2759"/>
<protein>
    <recommendedName>
        <fullName evidence="7">Cyclochlorotine biosynthesis protein O</fullName>
    </recommendedName>
</protein>
<dbReference type="PANTHER" id="PTHR33365:SF4">
    <property type="entry name" value="CYCLOCHLOROTINE BIOSYNTHESIS PROTEIN O"/>
    <property type="match status" value="1"/>
</dbReference>
<dbReference type="PANTHER" id="PTHR33365">
    <property type="entry name" value="YALI0B05434P"/>
    <property type="match status" value="1"/>
</dbReference>
<accession>A0A8H4X828</accession>
<dbReference type="EMBL" id="JABEXW010000410">
    <property type="protein sequence ID" value="KAF4964426.1"/>
    <property type="molecule type" value="Genomic_DNA"/>
</dbReference>
<comment type="pathway">
    <text evidence="1">Mycotoxin biosynthesis.</text>
</comment>
<evidence type="ECO:0000256" key="2">
    <source>
        <dbReference type="ARBA" id="ARBA00035112"/>
    </source>
</evidence>
<keyword evidence="4" id="KW-0472">Membrane</keyword>
<evidence type="ECO:0000256" key="3">
    <source>
        <dbReference type="SAM" id="MobiDB-lite"/>
    </source>
</evidence>
<feature type="compositionally biased region" description="Basic and acidic residues" evidence="3">
    <location>
        <begin position="25"/>
        <end position="35"/>
    </location>
</feature>